<evidence type="ECO:0000313" key="2">
    <source>
        <dbReference type="EMBL" id="MBW0497310.1"/>
    </source>
</evidence>
<feature type="compositionally biased region" description="Polar residues" evidence="1">
    <location>
        <begin position="306"/>
        <end position="320"/>
    </location>
</feature>
<dbReference type="Proteomes" id="UP000765509">
    <property type="component" value="Unassembled WGS sequence"/>
</dbReference>
<evidence type="ECO:0000313" key="3">
    <source>
        <dbReference type="Proteomes" id="UP000765509"/>
    </source>
</evidence>
<feature type="compositionally biased region" description="Basic and acidic residues" evidence="1">
    <location>
        <begin position="290"/>
        <end position="301"/>
    </location>
</feature>
<gene>
    <name evidence="2" type="ORF">O181_037025</name>
</gene>
<keyword evidence="3" id="KW-1185">Reference proteome</keyword>
<organism evidence="2 3">
    <name type="scientific">Austropuccinia psidii MF-1</name>
    <dbReference type="NCBI Taxonomy" id="1389203"/>
    <lineage>
        <taxon>Eukaryota</taxon>
        <taxon>Fungi</taxon>
        <taxon>Dikarya</taxon>
        <taxon>Basidiomycota</taxon>
        <taxon>Pucciniomycotina</taxon>
        <taxon>Pucciniomycetes</taxon>
        <taxon>Pucciniales</taxon>
        <taxon>Sphaerophragmiaceae</taxon>
        <taxon>Austropuccinia</taxon>
    </lineage>
</organism>
<feature type="compositionally biased region" description="Polar residues" evidence="1">
    <location>
        <begin position="99"/>
        <end position="116"/>
    </location>
</feature>
<feature type="region of interest" description="Disordered" evidence="1">
    <location>
        <begin position="161"/>
        <end position="183"/>
    </location>
</feature>
<feature type="region of interest" description="Disordered" evidence="1">
    <location>
        <begin position="268"/>
        <end position="320"/>
    </location>
</feature>
<feature type="region of interest" description="Disordered" evidence="1">
    <location>
        <begin position="65"/>
        <end position="116"/>
    </location>
</feature>
<reference evidence="2" key="1">
    <citation type="submission" date="2021-03" db="EMBL/GenBank/DDBJ databases">
        <title>Draft genome sequence of rust myrtle Austropuccinia psidii MF-1, a brazilian biotype.</title>
        <authorList>
            <person name="Quecine M.C."/>
            <person name="Pachon D.M.R."/>
            <person name="Bonatelli M.L."/>
            <person name="Correr F.H."/>
            <person name="Franceschini L.M."/>
            <person name="Leite T.F."/>
            <person name="Margarido G.R.A."/>
            <person name="Almeida C.A."/>
            <person name="Ferrarezi J.A."/>
            <person name="Labate C.A."/>
        </authorList>
    </citation>
    <scope>NUCLEOTIDE SEQUENCE</scope>
    <source>
        <strain evidence="2">MF-1</strain>
    </source>
</reference>
<accession>A0A9Q3D7H7</accession>
<sequence>MRKGLATFSPHFRIKRGLFTARKGFLILLLNSYVVQLSKKLYSWKIIRYTLNLMEENYIPQEAQSQAYTAATPSEPEGSKGKGKRHSEGLITAKKWTPIATQRSRKPQNSASIQGKPTLTACTGKITIINPVLTSKGKLPKSADNKFVQRTVKEDKEGLSITRRPGRGHRGHSGGWQETEGNHTNSAIHFPIQQEAQTRGLERYGSSSSAPPTPKRFLSMEHGKQEVQPGISLGRTWSKWPEDLSQRDKIQRHYDNYQRLECHQAVQTPGCNGKQDKVESSHYPSYRRTANPDRAHSDSLRLIRSRPNQLSSGFTPFRNQ</sequence>
<dbReference type="AlphaFoldDB" id="A0A9Q3D7H7"/>
<name>A0A9Q3D7H7_9BASI</name>
<feature type="region of interest" description="Disordered" evidence="1">
    <location>
        <begin position="198"/>
        <end position="217"/>
    </location>
</feature>
<protein>
    <submittedName>
        <fullName evidence="2">Uncharacterized protein</fullName>
    </submittedName>
</protein>
<evidence type="ECO:0000256" key="1">
    <source>
        <dbReference type="SAM" id="MobiDB-lite"/>
    </source>
</evidence>
<proteinExistence type="predicted"/>
<comment type="caution">
    <text evidence="2">The sequence shown here is derived from an EMBL/GenBank/DDBJ whole genome shotgun (WGS) entry which is preliminary data.</text>
</comment>
<dbReference type="EMBL" id="AVOT02014115">
    <property type="protein sequence ID" value="MBW0497310.1"/>
    <property type="molecule type" value="Genomic_DNA"/>
</dbReference>